<reference evidence="2" key="1">
    <citation type="submission" date="2022-04" db="EMBL/GenBank/DDBJ databases">
        <title>Carnegiea gigantea Genome sequencing and assembly v2.</title>
        <authorList>
            <person name="Copetti D."/>
            <person name="Sanderson M.J."/>
            <person name="Burquez A."/>
            <person name="Wojciechowski M.F."/>
        </authorList>
    </citation>
    <scope>NUCLEOTIDE SEQUENCE</scope>
    <source>
        <strain evidence="2">SGP5-SGP5p</strain>
        <tissue evidence="2">Aerial part</tissue>
    </source>
</reference>
<proteinExistence type="predicted"/>
<feature type="region of interest" description="Disordered" evidence="1">
    <location>
        <begin position="1"/>
        <end position="68"/>
    </location>
</feature>
<dbReference type="PANTHER" id="PTHR33240">
    <property type="entry name" value="OS08G0508500 PROTEIN"/>
    <property type="match status" value="1"/>
</dbReference>
<evidence type="ECO:0000313" key="2">
    <source>
        <dbReference type="EMBL" id="KAJ8435061.1"/>
    </source>
</evidence>
<evidence type="ECO:0000313" key="3">
    <source>
        <dbReference type="Proteomes" id="UP001153076"/>
    </source>
</evidence>
<evidence type="ECO:0000256" key="1">
    <source>
        <dbReference type="SAM" id="MobiDB-lite"/>
    </source>
</evidence>
<dbReference type="AlphaFoldDB" id="A0A9Q1QB79"/>
<feature type="compositionally biased region" description="Basic residues" evidence="1">
    <location>
        <begin position="33"/>
        <end position="42"/>
    </location>
</feature>
<name>A0A9Q1QB79_9CARY</name>
<keyword evidence="3" id="KW-1185">Reference proteome</keyword>
<dbReference type="Proteomes" id="UP001153076">
    <property type="component" value="Unassembled WGS sequence"/>
</dbReference>
<gene>
    <name evidence="2" type="ORF">Cgig2_015566</name>
</gene>
<sequence length="224" mass="25386">MEAASSTRPLPHFDYMPTTGCEPSHRYAPVASHGHRPQRRTQHTPDEPLGSRRRSKPRDLEGRLQDGNEPLSIAPITLHELADKGQIDRFLKRGSWFLQKEREPVRPEPRDEECSTKIVDTIASGYAEGIAQFAWKAQLSMAQQVLMAKQESRVTKLKYPGREIVPLVHPILGFGGQEVNPIRMIRLPLRFGNKTKVKNLEVDFLVVDVPTSYNVILGDPFCTR</sequence>
<comment type="caution">
    <text evidence="2">The sequence shown here is derived from an EMBL/GenBank/DDBJ whole genome shotgun (WGS) entry which is preliminary data.</text>
</comment>
<dbReference type="EMBL" id="JAKOGI010000437">
    <property type="protein sequence ID" value="KAJ8435061.1"/>
    <property type="molecule type" value="Genomic_DNA"/>
</dbReference>
<organism evidence="2 3">
    <name type="scientific">Carnegiea gigantea</name>
    <dbReference type="NCBI Taxonomy" id="171969"/>
    <lineage>
        <taxon>Eukaryota</taxon>
        <taxon>Viridiplantae</taxon>
        <taxon>Streptophyta</taxon>
        <taxon>Embryophyta</taxon>
        <taxon>Tracheophyta</taxon>
        <taxon>Spermatophyta</taxon>
        <taxon>Magnoliopsida</taxon>
        <taxon>eudicotyledons</taxon>
        <taxon>Gunneridae</taxon>
        <taxon>Pentapetalae</taxon>
        <taxon>Caryophyllales</taxon>
        <taxon>Cactineae</taxon>
        <taxon>Cactaceae</taxon>
        <taxon>Cactoideae</taxon>
        <taxon>Echinocereeae</taxon>
        <taxon>Carnegiea</taxon>
    </lineage>
</organism>
<dbReference type="PANTHER" id="PTHR33240:SF17">
    <property type="entry name" value="EUKARYOTIC PEPTIDE CHAIN RELEASE FACTOR GTP-BINDING SUBUNIT-LIKE"/>
    <property type="match status" value="1"/>
</dbReference>
<feature type="compositionally biased region" description="Basic and acidic residues" evidence="1">
    <location>
        <begin position="57"/>
        <end position="66"/>
    </location>
</feature>
<protein>
    <submittedName>
        <fullName evidence="2">Uncharacterized protein</fullName>
    </submittedName>
</protein>
<accession>A0A9Q1QB79</accession>